<dbReference type="GO" id="GO:0016746">
    <property type="term" value="F:acyltransferase activity"/>
    <property type="evidence" value="ECO:0007669"/>
    <property type="project" value="UniProtKB-KW"/>
</dbReference>
<dbReference type="Pfam" id="PF00132">
    <property type="entry name" value="Hexapep"/>
    <property type="match status" value="1"/>
</dbReference>
<dbReference type="PANTHER" id="PTHR43300">
    <property type="entry name" value="ACETYLTRANSFERASE"/>
    <property type="match status" value="1"/>
</dbReference>
<gene>
    <name evidence="8" type="ORF">ACFSM5_15120</name>
</gene>
<evidence type="ECO:0000256" key="3">
    <source>
        <dbReference type="ARBA" id="ARBA00022679"/>
    </source>
</evidence>
<evidence type="ECO:0000256" key="7">
    <source>
        <dbReference type="ARBA" id="ARBA00023315"/>
    </source>
</evidence>
<dbReference type="RefSeq" id="WP_379877288.1">
    <property type="nucleotide sequence ID" value="NZ_JBHUIP010000012.1"/>
</dbReference>
<name>A0ABW5DTI3_9PROT</name>
<keyword evidence="7 8" id="KW-0012">Acyltransferase</keyword>
<keyword evidence="4" id="KW-0677">Repeat</keyword>
<dbReference type="EMBL" id="JBHUIP010000012">
    <property type="protein sequence ID" value="MFD2264232.1"/>
    <property type="molecule type" value="Genomic_DNA"/>
</dbReference>
<dbReference type="InterPro" id="IPR001451">
    <property type="entry name" value="Hexapep"/>
</dbReference>
<proteinExistence type="inferred from homology"/>
<evidence type="ECO:0000313" key="9">
    <source>
        <dbReference type="Proteomes" id="UP001597295"/>
    </source>
</evidence>
<evidence type="ECO:0000256" key="6">
    <source>
        <dbReference type="ARBA" id="ARBA00023154"/>
    </source>
</evidence>
<sequence length="198" mass="21521">MISDVLAVLRTLRTKWLLWRHRRVVTTAPGVHIGPDVRLWAPSHIRLGENTYLGREVMIEANVSLGRHCMVANRVAFVGRFDHDYRALGVPTRFAPWIGDADFPPEKKAAEITVEDDVWIGFGAILLAGITVGRGAVVAAGAVVSADVPSYAIVGGVPAKVIGNRFSADEALAHEAKMAKTEFMVSPKGQAHRVIRPL</sequence>
<comment type="caution">
    <text evidence="8">The sequence shown here is derived from an EMBL/GenBank/DDBJ whole genome shotgun (WGS) entry which is preliminary data.</text>
</comment>
<evidence type="ECO:0000256" key="4">
    <source>
        <dbReference type="ARBA" id="ARBA00022737"/>
    </source>
</evidence>
<dbReference type="InterPro" id="IPR050179">
    <property type="entry name" value="Trans_hexapeptide_repeat"/>
</dbReference>
<dbReference type="InterPro" id="IPR011004">
    <property type="entry name" value="Trimer_LpxA-like_sf"/>
</dbReference>
<keyword evidence="3" id="KW-0808">Transferase</keyword>
<protein>
    <submittedName>
        <fullName evidence="8">Acyltransferase</fullName>
    </submittedName>
</protein>
<organism evidence="8 9">
    <name type="scientific">Lacibacterium aquatile</name>
    <dbReference type="NCBI Taxonomy" id="1168082"/>
    <lineage>
        <taxon>Bacteria</taxon>
        <taxon>Pseudomonadati</taxon>
        <taxon>Pseudomonadota</taxon>
        <taxon>Alphaproteobacteria</taxon>
        <taxon>Rhodospirillales</taxon>
        <taxon>Rhodospirillaceae</taxon>
    </lineage>
</organism>
<evidence type="ECO:0000313" key="8">
    <source>
        <dbReference type="EMBL" id="MFD2264232.1"/>
    </source>
</evidence>
<dbReference type="PANTHER" id="PTHR43300:SF10">
    <property type="entry name" value="2,3,4,5-TETRAHYDROPYRIDINE-2,6-DICARBOXYLATE N-ACETYLTRANSFERASE"/>
    <property type="match status" value="1"/>
</dbReference>
<keyword evidence="5" id="KW-0220">Diaminopimelate biosynthesis</keyword>
<comment type="similarity">
    <text evidence="1">Belongs to the transferase hexapeptide repeat family.</text>
</comment>
<accession>A0ABW5DTI3</accession>
<dbReference type="SUPFAM" id="SSF51161">
    <property type="entry name" value="Trimeric LpxA-like enzymes"/>
    <property type="match status" value="1"/>
</dbReference>
<reference evidence="9" key="1">
    <citation type="journal article" date="2019" name="Int. J. Syst. Evol. Microbiol.">
        <title>The Global Catalogue of Microorganisms (GCM) 10K type strain sequencing project: providing services to taxonomists for standard genome sequencing and annotation.</title>
        <authorList>
            <consortium name="The Broad Institute Genomics Platform"/>
            <consortium name="The Broad Institute Genome Sequencing Center for Infectious Disease"/>
            <person name="Wu L."/>
            <person name="Ma J."/>
        </authorList>
    </citation>
    <scope>NUCLEOTIDE SEQUENCE [LARGE SCALE GENOMIC DNA]</scope>
    <source>
        <strain evidence="9">CGMCC 1.19062</strain>
    </source>
</reference>
<keyword evidence="6" id="KW-0457">Lysine biosynthesis</keyword>
<dbReference type="InterPro" id="IPR018357">
    <property type="entry name" value="Hexapep_transf_CS"/>
</dbReference>
<dbReference type="Gene3D" id="2.160.10.10">
    <property type="entry name" value="Hexapeptide repeat proteins"/>
    <property type="match status" value="1"/>
</dbReference>
<dbReference type="Proteomes" id="UP001597295">
    <property type="component" value="Unassembled WGS sequence"/>
</dbReference>
<evidence type="ECO:0000256" key="2">
    <source>
        <dbReference type="ARBA" id="ARBA00022605"/>
    </source>
</evidence>
<dbReference type="PROSITE" id="PS00101">
    <property type="entry name" value="HEXAPEP_TRANSFERASES"/>
    <property type="match status" value="1"/>
</dbReference>
<evidence type="ECO:0000256" key="1">
    <source>
        <dbReference type="ARBA" id="ARBA00007274"/>
    </source>
</evidence>
<keyword evidence="9" id="KW-1185">Reference proteome</keyword>
<keyword evidence="2" id="KW-0028">Amino-acid biosynthesis</keyword>
<evidence type="ECO:0000256" key="5">
    <source>
        <dbReference type="ARBA" id="ARBA00022915"/>
    </source>
</evidence>